<organism evidence="2 3">
    <name type="scientific">candidate division WWE3 bacterium CG08_land_8_20_14_0_20_41_10</name>
    <dbReference type="NCBI Taxonomy" id="1975085"/>
    <lineage>
        <taxon>Bacteria</taxon>
        <taxon>Katanobacteria</taxon>
    </lineage>
</organism>
<name>A0A2H0XCE3_UNCKA</name>
<dbReference type="InterPro" id="IPR035587">
    <property type="entry name" value="DUS-like_FMN-bd"/>
</dbReference>
<comment type="caution">
    <text evidence="2">The sequence shown here is derived from an EMBL/GenBank/DDBJ whole genome shotgun (WGS) entry which is preliminary data.</text>
</comment>
<evidence type="ECO:0000259" key="1">
    <source>
        <dbReference type="Pfam" id="PF01207"/>
    </source>
</evidence>
<proteinExistence type="predicted"/>
<accession>A0A2H0XCE3</accession>
<dbReference type="Gene3D" id="3.20.20.70">
    <property type="entry name" value="Aldolase class I"/>
    <property type="match status" value="1"/>
</dbReference>
<feature type="non-terminal residue" evidence="2">
    <location>
        <position position="79"/>
    </location>
</feature>
<gene>
    <name evidence="2" type="ORF">COT50_01100</name>
</gene>
<feature type="domain" description="DUS-like FMN-binding" evidence="1">
    <location>
        <begin position="1"/>
        <end position="78"/>
    </location>
</feature>
<dbReference type="InterPro" id="IPR013785">
    <property type="entry name" value="Aldolase_TIM"/>
</dbReference>
<sequence>MDDVTDFVFREIVATTAKPDVIFTEFTSTDGLFSRGHDKVIRKLRFSEYQRSIVAQIWGATPENFEKAGKYIAELGFDG</sequence>
<reference evidence="3" key="1">
    <citation type="submission" date="2017-09" db="EMBL/GenBank/DDBJ databases">
        <title>Depth-based differentiation of microbial function through sediment-hosted aquifers and enrichment of novel symbionts in the deep terrestrial subsurface.</title>
        <authorList>
            <person name="Probst A.J."/>
            <person name="Ladd B."/>
            <person name="Jarett J.K."/>
            <person name="Geller-Mcgrath D.E."/>
            <person name="Sieber C.M.K."/>
            <person name="Emerson J.B."/>
            <person name="Anantharaman K."/>
            <person name="Thomas B.C."/>
            <person name="Malmstrom R."/>
            <person name="Stieglmeier M."/>
            <person name="Klingl A."/>
            <person name="Woyke T."/>
            <person name="Ryan C.M."/>
            <person name="Banfield J.F."/>
        </authorList>
    </citation>
    <scope>NUCLEOTIDE SEQUENCE [LARGE SCALE GENOMIC DNA]</scope>
</reference>
<dbReference type="AlphaFoldDB" id="A0A2H0XCE3"/>
<evidence type="ECO:0000313" key="3">
    <source>
        <dbReference type="Proteomes" id="UP000231252"/>
    </source>
</evidence>
<evidence type="ECO:0000313" key="2">
    <source>
        <dbReference type="EMBL" id="PIS22586.1"/>
    </source>
</evidence>
<dbReference type="SUPFAM" id="SSF51395">
    <property type="entry name" value="FMN-linked oxidoreductases"/>
    <property type="match status" value="1"/>
</dbReference>
<protein>
    <submittedName>
        <fullName evidence="2">tRNA-dihydrouridine synthase</fullName>
    </submittedName>
</protein>
<dbReference type="EMBL" id="PEYU01000019">
    <property type="protein sequence ID" value="PIS22586.1"/>
    <property type="molecule type" value="Genomic_DNA"/>
</dbReference>
<dbReference type="Pfam" id="PF01207">
    <property type="entry name" value="Dus"/>
    <property type="match status" value="1"/>
</dbReference>
<dbReference type="Proteomes" id="UP000231252">
    <property type="component" value="Unassembled WGS sequence"/>
</dbReference>